<evidence type="ECO:0000256" key="6">
    <source>
        <dbReference type="SAM" id="SignalP"/>
    </source>
</evidence>
<comment type="subcellular location">
    <subcellularLocation>
        <location evidence="5">Periplasm</location>
    </subcellularLocation>
</comment>
<dbReference type="CDD" id="cd03019">
    <property type="entry name" value="DsbA_DsbA"/>
    <property type="match status" value="1"/>
</dbReference>
<dbReference type="RefSeq" id="WP_233088172.1">
    <property type="nucleotide sequence ID" value="NZ_BAABWN010000009.1"/>
</dbReference>
<evidence type="ECO:0000256" key="5">
    <source>
        <dbReference type="PIRNR" id="PIRNR001488"/>
    </source>
</evidence>
<sequence length="209" mass="23580">MRLTLSMLMLLLSMAVGVQAQDSYKEGVHYQALKQPVPTQDPTKIEVTEVFWYGCGHCFSFEPMIQQWKKGLDSDVTFVHSPAIWNGPMEVHARAFYVAKALNMFDKIHQPLFNALNIDRKRLANEKSLGQFFADFGVDAETFKKTYNSFGVVSQVSQANARARSYGIQGTPEIVVDGKYRVSASLAGSQEKMLQVTNYLVNKIRQEKS</sequence>
<keyword evidence="2 6" id="KW-0732">Signal</keyword>
<proteinExistence type="inferred from homology"/>
<feature type="chain" id="PRO_5047006091" description="Thiol:disulfide interchange protein" evidence="6">
    <location>
        <begin position="21"/>
        <end position="209"/>
    </location>
</feature>
<comment type="similarity">
    <text evidence="1">Belongs to the thioredoxin family. DsbA subfamily.</text>
</comment>
<dbReference type="InterPro" id="IPR036249">
    <property type="entry name" value="Thioredoxin-like_sf"/>
</dbReference>
<evidence type="ECO:0000256" key="4">
    <source>
        <dbReference type="ARBA" id="ARBA00023284"/>
    </source>
</evidence>
<dbReference type="PANTHER" id="PTHR35891:SF2">
    <property type="entry name" value="THIOL:DISULFIDE INTERCHANGE PROTEIN DSBA"/>
    <property type="match status" value="1"/>
</dbReference>
<organism evidence="8 9">
    <name type="scientific">Sessilibacter corallicola</name>
    <dbReference type="NCBI Taxonomy" id="2904075"/>
    <lineage>
        <taxon>Bacteria</taxon>
        <taxon>Pseudomonadati</taxon>
        <taxon>Pseudomonadota</taxon>
        <taxon>Gammaproteobacteria</taxon>
        <taxon>Cellvibrionales</taxon>
        <taxon>Cellvibrionaceae</taxon>
        <taxon>Sessilibacter</taxon>
    </lineage>
</organism>
<dbReference type="PROSITE" id="PS00194">
    <property type="entry name" value="THIOREDOXIN_1"/>
    <property type="match status" value="1"/>
</dbReference>
<dbReference type="InterPro" id="IPR017937">
    <property type="entry name" value="Thioredoxin_CS"/>
</dbReference>
<evidence type="ECO:0000256" key="2">
    <source>
        <dbReference type="ARBA" id="ARBA00022729"/>
    </source>
</evidence>
<evidence type="ECO:0000256" key="1">
    <source>
        <dbReference type="ARBA" id="ARBA00005791"/>
    </source>
</evidence>
<dbReference type="InterPro" id="IPR001853">
    <property type="entry name" value="DSBA-like_thioredoxin_dom"/>
</dbReference>
<dbReference type="SUPFAM" id="SSF52833">
    <property type="entry name" value="Thioredoxin-like"/>
    <property type="match status" value="1"/>
</dbReference>
<gene>
    <name evidence="8" type="primary">dsbA</name>
    <name evidence="8" type="ORF">NBRC116591_27070</name>
</gene>
<evidence type="ECO:0000256" key="3">
    <source>
        <dbReference type="ARBA" id="ARBA00023157"/>
    </source>
</evidence>
<evidence type="ECO:0000259" key="7">
    <source>
        <dbReference type="Pfam" id="PF01323"/>
    </source>
</evidence>
<accession>A0ABQ0AB69</accession>
<name>A0ABQ0AB69_9GAMM</name>
<keyword evidence="4" id="KW-0676">Redox-active center</keyword>
<dbReference type="Pfam" id="PF01323">
    <property type="entry name" value="DSBA"/>
    <property type="match status" value="1"/>
</dbReference>
<dbReference type="EMBL" id="BAABWN010000009">
    <property type="protein sequence ID" value="GAA6168896.1"/>
    <property type="molecule type" value="Genomic_DNA"/>
</dbReference>
<protein>
    <recommendedName>
        <fullName evidence="5">Thiol:disulfide interchange protein</fullName>
    </recommendedName>
</protein>
<keyword evidence="3 5" id="KW-1015">Disulfide bond</keyword>
<dbReference type="InterPro" id="IPR050824">
    <property type="entry name" value="Thiol_disulfide_DsbA"/>
</dbReference>
<feature type="domain" description="DSBA-like thioredoxin" evidence="7">
    <location>
        <begin position="88"/>
        <end position="185"/>
    </location>
</feature>
<comment type="caution">
    <text evidence="8">The sequence shown here is derived from an EMBL/GenBank/DDBJ whole genome shotgun (WGS) entry which is preliminary data.</text>
</comment>
<dbReference type="Gene3D" id="3.40.30.10">
    <property type="entry name" value="Glutaredoxin"/>
    <property type="match status" value="1"/>
</dbReference>
<feature type="signal peptide" evidence="6">
    <location>
        <begin position="1"/>
        <end position="20"/>
    </location>
</feature>
<evidence type="ECO:0000313" key="8">
    <source>
        <dbReference type="EMBL" id="GAA6168896.1"/>
    </source>
</evidence>
<evidence type="ECO:0000313" key="9">
    <source>
        <dbReference type="Proteomes" id="UP001465153"/>
    </source>
</evidence>
<keyword evidence="9" id="KW-1185">Reference proteome</keyword>
<dbReference type="InterPro" id="IPR023205">
    <property type="entry name" value="DsbA/DsbL"/>
</dbReference>
<keyword evidence="5" id="KW-0574">Periplasm</keyword>
<dbReference type="PIRSF" id="PIRSF001488">
    <property type="entry name" value="Tdi_protein"/>
    <property type="match status" value="1"/>
</dbReference>
<reference evidence="8 9" key="1">
    <citation type="submission" date="2024-04" db="EMBL/GenBank/DDBJ databases">
        <title>Draft genome sequence of Sessilibacter corallicola NBRC 116591.</title>
        <authorList>
            <person name="Miyakawa T."/>
            <person name="Kusuya Y."/>
            <person name="Miura T."/>
        </authorList>
    </citation>
    <scope>NUCLEOTIDE SEQUENCE [LARGE SCALE GENOMIC DNA]</scope>
    <source>
        <strain evidence="8 9">KU-00831-HH</strain>
    </source>
</reference>
<dbReference type="Proteomes" id="UP001465153">
    <property type="component" value="Unassembled WGS sequence"/>
</dbReference>
<dbReference type="PANTHER" id="PTHR35891">
    <property type="entry name" value="THIOL:DISULFIDE INTERCHANGE PROTEIN DSBA"/>
    <property type="match status" value="1"/>
</dbReference>